<evidence type="ECO:0000256" key="6">
    <source>
        <dbReference type="ARBA" id="ARBA00022781"/>
    </source>
</evidence>
<dbReference type="Ensembl" id="ENSGMOT00000034674.1">
    <property type="protein sequence ID" value="ENSGMOP00000042497.1"/>
    <property type="gene ID" value="ENSGMOG00000022972.1"/>
</dbReference>
<dbReference type="GO" id="GO:0005886">
    <property type="term" value="C:plasma membrane"/>
    <property type="evidence" value="ECO:0007669"/>
    <property type="project" value="UniProtKB-SubCell"/>
</dbReference>
<dbReference type="GeneTree" id="ENSGT00940000156691"/>
<feature type="transmembrane region" description="Helical" evidence="12">
    <location>
        <begin position="133"/>
        <end position="149"/>
    </location>
</feature>
<dbReference type="GO" id="GO:0015252">
    <property type="term" value="F:proton channel activity"/>
    <property type="evidence" value="ECO:0007669"/>
    <property type="project" value="InterPro"/>
</dbReference>
<evidence type="ECO:0000256" key="8">
    <source>
        <dbReference type="ARBA" id="ARBA00023065"/>
    </source>
</evidence>
<keyword evidence="3" id="KW-0813">Transport</keyword>
<comment type="subcellular location">
    <subcellularLocation>
        <location evidence="1">Cell membrane</location>
        <topology evidence="1">Multi-pass membrane protein</topology>
    </subcellularLocation>
</comment>
<reference evidence="13" key="1">
    <citation type="submission" date="2025-08" db="UniProtKB">
        <authorList>
            <consortium name="Ensembl"/>
        </authorList>
    </citation>
    <scope>IDENTIFICATION</scope>
</reference>
<keyword evidence="14" id="KW-1185">Reference proteome</keyword>
<dbReference type="OMA" id="WKNVYAA"/>
<evidence type="ECO:0000313" key="14">
    <source>
        <dbReference type="Proteomes" id="UP000694546"/>
    </source>
</evidence>
<evidence type="ECO:0000256" key="12">
    <source>
        <dbReference type="SAM" id="Phobius"/>
    </source>
</evidence>
<keyword evidence="7 12" id="KW-1133">Transmembrane helix</keyword>
<dbReference type="InterPro" id="IPR004878">
    <property type="entry name" value="Otopetrin"/>
</dbReference>
<feature type="transmembrane region" description="Helical" evidence="12">
    <location>
        <begin position="557"/>
        <end position="574"/>
    </location>
</feature>
<keyword evidence="5 12" id="KW-0812">Transmembrane</keyword>
<feature type="transmembrane region" description="Helical" evidence="12">
    <location>
        <begin position="271"/>
        <end position="294"/>
    </location>
</feature>
<feature type="transmembrane region" description="Helical" evidence="12">
    <location>
        <begin position="400"/>
        <end position="421"/>
    </location>
</feature>
<dbReference type="Pfam" id="PF03189">
    <property type="entry name" value="Otopetrin"/>
    <property type="match status" value="3"/>
</dbReference>
<evidence type="ECO:0000256" key="2">
    <source>
        <dbReference type="ARBA" id="ARBA00006513"/>
    </source>
</evidence>
<feature type="compositionally biased region" description="Basic and acidic residues" evidence="11">
    <location>
        <begin position="1"/>
        <end position="11"/>
    </location>
</feature>
<feature type="transmembrane region" description="Helical" evidence="12">
    <location>
        <begin position="315"/>
        <end position="337"/>
    </location>
</feature>
<feature type="region of interest" description="Disordered" evidence="11">
    <location>
        <begin position="483"/>
        <end position="505"/>
    </location>
</feature>
<feature type="transmembrane region" description="Helical" evidence="12">
    <location>
        <begin position="519"/>
        <end position="537"/>
    </location>
</feature>
<feature type="transmembrane region" description="Helical" evidence="12">
    <location>
        <begin position="200"/>
        <end position="219"/>
    </location>
</feature>
<name>A0A8C5B8N3_GADMO</name>
<feature type="transmembrane region" description="Helical" evidence="12">
    <location>
        <begin position="169"/>
        <end position="188"/>
    </location>
</feature>
<evidence type="ECO:0000256" key="4">
    <source>
        <dbReference type="ARBA" id="ARBA00022475"/>
    </source>
</evidence>
<keyword evidence="9 12" id="KW-0472">Membrane</keyword>
<dbReference type="Proteomes" id="UP000694546">
    <property type="component" value="Chromosome 2"/>
</dbReference>
<evidence type="ECO:0000256" key="7">
    <source>
        <dbReference type="ARBA" id="ARBA00022989"/>
    </source>
</evidence>
<organism evidence="13 14">
    <name type="scientific">Gadus morhua</name>
    <name type="common">Atlantic cod</name>
    <dbReference type="NCBI Taxonomy" id="8049"/>
    <lineage>
        <taxon>Eukaryota</taxon>
        <taxon>Metazoa</taxon>
        <taxon>Chordata</taxon>
        <taxon>Craniata</taxon>
        <taxon>Vertebrata</taxon>
        <taxon>Euteleostomi</taxon>
        <taxon>Actinopterygii</taxon>
        <taxon>Neopterygii</taxon>
        <taxon>Teleostei</taxon>
        <taxon>Neoteleostei</taxon>
        <taxon>Acanthomorphata</taxon>
        <taxon>Zeiogadaria</taxon>
        <taxon>Gadariae</taxon>
        <taxon>Gadiformes</taxon>
        <taxon>Gadoidei</taxon>
        <taxon>Gadidae</taxon>
        <taxon>Gadus</taxon>
    </lineage>
</organism>
<evidence type="ECO:0000256" key="1">
    <source>
        <dbReference type="ARBA" id="ARBA00004651"/>
    </source>
</evidence>
<protein>
    <submittedName>
        <fullName evidence="13">Proton channel OTOP2-like</fullName>
    </submittedName>
</protein>
<keyword evidence="4" id="KW-1003">Cell membrane</keyword>
<keyword evidence="8" id="KW-0406">Ion transport</keyword>
<dbReference type="AlphaFoldDB" id="A0A8C5B8N3"/>
<evidence type="ECO:0000256" key="11">
    <source>
        <dbReference type="SAM" id="MobiDB-lite"/>
    </source>
</evidence>
<feature type="transmembrane region" description="Helical" evidence="12">
    <location>
        <begin position="94"/>
        <end position="112"/>
    </location>
</feature>
<sequence>MIAKQMEEDRLSNSSSTGGAPGENAEEGVCEPELALDASHGGGHGHGHGASPRDRTRNWGWLLSGTVFLNLVILGTALVSASTFNSALFGSADLQVFLIVIILMTTLWMLYYHVYTSKEEHAVLYKDGHAGPVWLRAGLVLFGLLSLIMDVFKVANYAGYLHCDSAVKVAFPVVQAVFLFVQTYFLWFHAKDCVQLQRNITRCGLMLTLATNLILWMTAVTEESVHQTDIPTDDTYNTSKLSTRRMYILRASYGEDNCKCSYSSCSIFKEAYYYLYPFNIEYSLFASAMAYVMWRNVGRLTEEHAHHKMRFHARDVLAGPALGAVLAVAGLATFVVYEVDMEKEESGARKDRAVMMHFVVNLVIACLLSVASALGFAVFRLEHRDLLSEKNPTRSLDVGLLVAASVGQFVISYFTIVAVVATGARGYLNGLNLAWALMTIVQLGLQNLFIIEGLHREPHHEPAPVTIFSNPYVIEGLGELGDPEMEGKPGPEPPPSPEGRAELPPPVEHRHRLTWKRRVLKEVCAFLLLGNVILWIMPAFGARPQFDHSVETDFYKFTMWAAVVNIGLPFGIFYRMHSVASLFEVYLMS</sequence>
<keyword evidence="10" id="KW-0407">Ion channel</keyword>
<feature type="transmembrane region" description="Helical" evidence="12">
    <location>
        <begin position="433"/>
        <end position="451"/>
    </location>
</feature>
<evidence type="ECO:0000313" key="13">
    <source>
        <dbReference type="Ensembl" id="ENSGMOP00000042497.1"/>
    </source>
</evidence>
<dbReference type="PANTHER" id="PTHR21522:SF35">
    <property type="entry name" value="PROTON CHANNEL OTOP2"/>
    <property type="match status" value="1"/>
</dbReference>
<evidence type="ECO:0000256" key="9">
    <source>
        <dbReference type="ARBA" id="ARBA00023136"/>
    </source>
</evidence>
<feature type="region of interest" description="Disordered" evidence="11">
    <location>
        <begin position="1"/>
        <end position="28"/>
    </location>
</feature>
<accession>A0A8C5B8N3</accession>
<proteinExistence type="inferred from homology"/>
<reference evidence="13" key="2">
    <citation type="submission" date="2025-09" db="UniProtKB">
        <authorList>
            <consortium name="Ensembl"/>
        </authorList>
    </citation>
    <scope>IDENTIFICATION</scope>
</reference>
<evidence type="ECO:0000256" key="10">
    <source>
        <dbReference type="ARBA" id="ARBA00023303"/>
    </source>
</evidence>
<evidence type="ECO:0000256" key="3">
    <source>
        <dbReference type="ARBA" id="ARBA00022448"/>
    </source>
</evidence>
<evidence type="ECO:0000256" key="5">
    <source>
        <dbReference type="ARBA" id="ARBA00022692"/>
    </source>
</evidence>
<dbReference type="PANTHER" id="PTHR21522">
    <property type="entry name" value="PROTON CHANNEL OTOP"/>
    <property type="match status" value="1"/>
</dbReference>
<feature type="transmembrane region" description="Helical" evidence="12">
    <location>
        <begin position="357"/>
        <end position="379"/>
    </location>
</feature>
<keyword evidence="6" id="KW-0375">Hydrogen ion transport</keyword>
<comment type="similarity">
    <text evidence="2">Belongs to the otopetrin family.</text>
</comment>
<gene>
    <name evidence="13" type="primary">LOC115532544</name>
</gene>
<feature type="transmembrane region" description="Helical" evidence="12">
    <location>
        <begin position="61"/>
        <end position="82"/>
    </location>
</feature>